<dbReference type="SMART" id="SM00906">
    <property type="entry name" value="Fungal_trans"/>
    <property type="match status" value="1"/>
</dbReference>
<evidence type="ECO:0000256" key="5">
    <source>
        <dbReference type="ARBA" id="ARBA00023125"/>
    </source>
</evidence>
<feature type="domain" description="Xylanolytic transcriptional activator regulatory" evidence="8">
    <location>
        <begin position="287"/>
        <end position="361"/>
    </location>
</feature>
<gene>
    <name evidence="9" type="ORF">TAPDE_005300</name>
</gene>
<dbReference type="AlphaFoldDB" id="R4XJZ7"/>
<evidence type="ECO:0000256" key="1">
    <source>
        <dbReference type="ARBA" id="ARBA00004123"/>
    </source>
</evidence>
<dbReference type="STRING" id="1097556.R4XJZ7"/>
<accession>R4XJZ7</accession>
<keyword evidence="2" id="KW-0479">Metal-binding</keyword>
<dbReference type="GO" id="GO:0045944">
    <property type="term" value="P:positive regulation of transcription by RNA polymerase II"/>
    <property type="evidence" value="ECO:0007669"/>
    <property type="project" value="TreeGrafter"/>
</dbReference>
<dbReference type="GO" id="GO:0008270">
    <property type="term" value="F:zinc ion binding"/>
    <property type="evidence" value="ECO:0007669"/>
    <property type="project" value="InterPro"/>
</dbReference>
<keyword evidence="10" id="KW-1185">Reference proteome</keyword>
<dbReference type="VEuPathDB" id="FungiDB:TAPDE_005300"/>
<dbReference type="PANTHER" id="PTHR47782">
    <property type="entry name" value="ZN(II)2CYS6 TRANSCRIPTION FACTOR (EUROFUNG)-RELATED"/>
    <property type="match status" value="1"/>
</dbReference>
<keyword evidence="6" id="KW-0804">Transcription</keyword>
<evidence type="ECO:0000256" key="2">
    <source>
        <dbReference type="ARBA" id="ARBA00022723"/>
    </source>
</evidence>
<keyword evidence="4" id="KW-0805">Transcription regulation</keyword>
<dbReference type="GO" id="GO:0000981">
    <property type="term" value="F:DNA-binding transcription factor activity, RNA polymerase II-specific"/>
    <property type="evidence" value="ECO:0007669"/>
    <property type="project" value="TreeGrafter"/>
</dbReference>
<dbReference type="CDD" id="cd12148">
    <property type="entry name" value="fungal_TF_MHR"/>
    <property type="match status" value="1"/>
</dbReference>
<protein>
    <recommendedName>
        <fullName evidence="8">Xylanolytic transcriptional activator regulatory domain-containing protein</fullName>
    </recommendedName>
</protein>
<evidence type="ECO:0000313" key="10">
    <source>
        <dbReference type="Proteomes" id="UP000013776"/>
    </source>
</evidence>
<dbReference type="Pfam" id="PF04082">
    <property type="entry name" value="Fungal_trans"/>
    <property type="match status" value="1"/>
</dbReference>
<evidence type="ECO:0000256" key="6">
    <source>
        <dbReference type="ARBA" id="ARBA00023163"/>
    </source>
</evidence>
<sequence>MSTGRRRVHYNHRTITRSHLPELEERIRWLESLIQQHDPSLSIRSVATNTKVTIEQGTKDDGYITDPPPAFQTGHKKKISTVTDINRLTFPEELEPKGNLFLDPSLESGDAYIPPSASNTYGVYSRNHASVEPGDHVNPATSVFVATIQAGTQVTTPVEPLIQAKYPPFAVAKQYVDCYFFHSHTQAPFLHYTSFKQRFFAFYSSQFLDQQPHWLFILNMVLAIGQTTLIRQEALRGERHENDPSYKFFETAMALLERSIDRTSITTIQCLLLLSIYGLQHPQAVSIYRIVAQAMRVCIELSLHRTQNRKLSLTPLDREMRKRIFWSAYSLDRFASISLGRPCSIADECISCELPMDVDDNGIQQDSLVASTPGTTSEMTFSLSIFKLRRISGRIIQMLYCSTQSSADQSALVDRFVMELEAWRLTIPASNGIASDESIVPSIFKSTVWYNLGYWHARLLLYRFLAPRGLPHDLRNCAEAAIQSVRLYATLLDEKRININWSTLALCFTAGVTLLWCVYLAPNSSLEPAISMCDVQDAMQCTERVLAALSDIWPTASRCGEIYRNICENVVIVEQDGAVQGISDNVMDHIHFSNELFDNTPYAHNVEQFLPTSANGDSIEAFEQLGWTLGGFTA</sequence>
<evidence type="ECO:0000313" key="9">
    <source>
        <dbReference type="EMBL" id="CCG84778.1"/>
    </source>
</evidence>
<evidence type="ECO:0000259" key="8">
    <source>
        <dbReference type="SMART" id="SM00906"/>
    </source>
</evidence>
<dbReference type="CDD" id="cd14653">
    <property type="entry name" value="ZIP_Gal4p-like"/>
    <property type="match status" value="1"/>
</dbReference>
<reference evidence="9 10" key="1">
    <citation type="journal article" date="2013" name="MBio">
        <title>Genome sequencing of the plant pathogen Taphrina deformans, the causal agent of peach leaf curl.</title>
        <authorList>
            <person name="Cisse O.H."/>
            <person name="Almeida J.M.G.C.F."/>
            <person name="Fonseca A."/>
            <person name="Kumar A.A."/>
            <person name="Salojaervi J."/>
            <person name="Overmyer K."/>
            <person name="Hauser P.M."/>
            <person name="Pagni M."/>
        </authorList>
    </citation>
    <scope>NUCLEOTIDE SEQUENCE [LARGE SCALE GENOMIC DNA]</scope>
    <source>
        <strain evidence="10">PYCC 5710 / ATCC 11124 / CBS 356.35 / IMI 108563 / JCM 9778 / NBRC 8474</strain>
    </source>
</reference>
<keyword evidence="7" id="KW-0539">Nucleus</keyword>
<dbReference type="GO" id="GO:0005634">
    <property type="term" value="C:nucleus"/>
    <property type="evidence" value="ECO:0007669"/>
    <property type="project" value="UniProtKB-SubCell"/>
</dbReference>
<dbReference type="eggNOG" id="ENOG502S0WX">
    <property type="taxonomic scope" value="Eukaryota"/>
</dbReference>
<keyword evidence="3" id="KW-0862">Zinc</keyword>
<comment type="caution">
    <text evidence="9">The sequence shown here is derived from an EMBL/GenBank/DDBJ whole genome shotgun (WGS) entry which is preliminary data.</text>
</comment>
<organism evidence="9 10">
    <name type="scientific">Taphrina deformans (strain PYCC 5710 / ATCC 11124 / CBS 356.35 / IMI 108563 / JCM 9778 / NBRC 8474)</name>
    <name type="common">Peach leaf curl fungus</name>
    <name type="synonym">Lalaria deformans</name>
    <dbReference type="NCBI Taxonomy" id="1097556"/>
    <lineage>
        <taxon>Eukaryota</taxon>
        <taxon>Fungi</taxon>
        <taxon>Dikarya</taxon>
        <taxon>Ascomycota</taxon>
        <taxon>Taphrinomycotina</taxon>
        <taxon>Taphrinomycetes</taxon>
        <taxon>Taphrinales</taxon>
        <taxon>Taphrinaceae</taxon>
        <taxon>Taphrina</taxon>
    </lineage>
</organism>
<dbReference type="EMBL" id="CAHR02000305">
    <property type="protein sequence ID" value="CCG84778.1"/>
    <property type="molecule type" value="Genomic_DNA"/>
</dbReference>
<dbReference type="GO" id="GO:0006351">
    <property type="term" value="P:DNA-templated transcription"/>
    <property type="evidence" value="ECO:0007669"/>
    <property type="project" value="InterPro"/>
</dbReference>
<dbReference type="Proteomes" id="UP000013776">
    <property type="component" value="Unassembled WGS sequence"/>
</dbReference>
<proteinExistence type="predicted"/>
<dbReference type="InterPro" id="IPR052202">
    <property type="entry name" value="Yeast_MetPath_Reg"/>
</dbReference>
<dbReference type="GO" id="GO:0043565">
    <property type="term" value="F:sequence-specific DNA binding"/>
    <property type="evidence" value="ECO:0007669"/>
    <property type="project" value="TreeGrafter"/>
</dbReference>
<evidence type="ECO:0000256" key="4">
    <source>
        <dbReference type="ARBA" id="ARBA00023015"/>
    </source>
</evidence>
<name>R4XJZ7_TAPDE</name>
<dbReference type="InterPro" id="IPR007219">
    <property type="entry name" value="XnlR_reg_dom"/>
</dbReference>
<evidence type="ECO:0000256" key="7">
    <source>
        <dbReference type="ARBA" id="ARBA00023242"/>
    </source>
</evidence>
<comment type="subcellular location">
    <subcellularLocation>
        <location evidence="1">Nucleus</location>
    </subcellularLocation>
</comment>
<dbReference type="PANTHER" id="PTHR47782:SF12">
    <property type="entry name" value="ZN(II)2CYS6 TRANSCRIPTION FACTOR (EUROFUNG)"/>
    <property type="match status" value="1"/>
</dbReference>
<dbReference type="OrthoDB" id="5319458at2759"/>
<keyword evidence="5" id="KW-0238">DNA-binding</keyword>
<evidence type="ECO:0000256" key="3">
    <source>
        <dbReference type="ARBA" id="ARBA00022833"/>
    </source>
</evidence>